<evidence type="ECO:0000259" key="2">
    <source>
        <dbReference type="Pfam" id="PF06431"/>
    </source>
</evidence>
<keyword evidence="4" id="KW-1185">Reference proteome</keyword>
<dbReference type="AlphaFoldDB" id="A0A8X6JET0"/>
<evidence type="ECO:0000313" key="3">
    <source>
        <dbReference type="EMBL" id="GFR32700.1"/>
    </source>
</evidence>
<dbReference type="GO" id="GO:0003677">
    <property type="term" value="F:DNA binding"/>
    <property type="evidence" value="ECO:0007669"/>
    <property type="project" value="InterPro"/>
</dbReference>
<dbReference type="Gene3D" id="3.40.50.300">
    <property type="entry name" value="P-loop containing nucleotide triphosphate hydrolases"/>
    <property type="match status" value="1"/>
</dbReference>
<feature type="compositionally biased region" description="Low complexity" evidence="1">
    <location>
        <begin position="218"/>
        <end position="228"/>
    </location>
</feature>
<dbReference type="Pfam" id="PF06431">
    <property type="entry name" value="Polyoma_lg_T_C"/>
    <property type="match status" value="1"/>
</dbReference>
<dbReference type="EMBL" id="BMAO01009704">
    <property type="protein sequence ID" value="GFR32700.1"/>
    <property type="molecule type" value="Genomic_DNA"/>
</dbReference>
<evidence type="ECO:0000313" key="4">
    <source>
        <dbReference type="Proteomes" id="UP000887116"/>
    </source>
</evidence>
<proteinExistence type="predicted"/>
<feature type="domain" description="Large T antigen polyomavirus C-terminal" evidence="2">
    <location>
        <begin position="1"/>
        <end position="68"/>
    </location>
</feature>
<reference evidence="3" key="1">
    <citation type="submission" date="2020-07" db="EMBL/GenBank/DDBJ databases">
        <title>Multicomponent nature underlies the extraordinary mechanical properties of spider dragline silk.</title>
        <authorList>
            <person name="Kono N."/>
            <person name="Nakamura H."/>
            <person name="Mori M."/>
            <person name="Yoshida Y."/>
            <person name="Ohtoshi R."/>
            <person name="Malay A.D."/>
            <person name="Moran D.A.P."/>
            <person name="Tomita M."/>
            <person name="Numata K."/>
            <person name="Arakawa K."/>
        </authorList>
    </citation>
    <scope>NUCLEOTIDE SEQUENCE</scope>
</reference>
<name>A0A8X6JET0_TRICU</name>
<dbReference type="GO" id="GO:0005524">
    <property type="term" value="F:ATP binding"/>
    <property type="evidence" value="ECO:0007669"/>
    <property type="project" value="InterPro"/>
</dbReference>
<accession>A0A8X6JET0</accession>
<protein>
    <recommendedName>
        <fullName evidence="2">Large T antigen polyomavirus C-terminal domain-containing protein</fullName>
    </recommendedName>
</protein>
<feature type="region of interest" description="Disordered" evidence="1">
    <location>
        <begin position="218"/>
        <end position="241"/>
    </location>
</feature>
<evidence type="ECO:0000256" key="1">
    <source>
        <dbReference type="SAM" id="MobiDB-lite"/>
    </source>
</evidence>
<dbReference type="PANTHER" id="PTHR47331">
    <property type="entry name" value="PHD-TYPE DOMAIN-CONTAINING PROTEIN"/>
    <property type="match status" value="1"/>
</dbReference>
<dbReference type="Proteomes" id="UP000887116">
    <property type="component" value="Unassembled WGS sequence"/>
</dbReference>
<comment type="caution">
    <text evidence="3">The sequence shown here is derived from an EMBL/GenBank/DDBJ whole genome shotgun (WGS) entry which is preliminary data.</text>
</comment>
<sequence>MRTHLDGTMHVQFEKKNEKPVNIHFPPGLITCNNYVIPDAVKERVKFFRFTSMKGLYKKHQIKVSKYTIFIGGVLDLLPVQPEVRYHITDLKCKWWREHNGVCKCHFKLWNKLKRVVAYCLRFVKNCSLAACKRRKSFLTTTELSKAEKAIVKFIQHDHFSTEVSYLSAGKQLNSSNKLIPLTPFYDDFGKIRVGGRLKNSILPESQKHPILHPITSSCRSATSPSSSQREILDSFSPRCN</sequence>
<organism evidence="3 4">
    <name type="scientific">Trichonephila clavata</name>
    <name type="common">Joro spider</name>
    <name type="synonym">Nephila clavata</name>
    <dbReference type="NCBI Taxonomy" id="2740835"/>
    <lineage>
        <taxon>Eukaryota</taxon>
        <taxon>Metazoa</taxon>
        <taxon>Ecdysozoa</taxon>
        <taxon>Arthropoda</taxon>
        <taxon>Chelicerata</taxon>
        <taxon>Arachnida</taxon>
        <taxon>Araneae</taxon>
        <taxon>Araneomorphae</taxon>
        <taxon>Entelegynae</taxon>
        <taxon>Araneoidea</taxon>
        <taxon>Nephilidae</taxon>
        <taxon>Trichonephila</taxon>
    </lineage>
</organism>
<gene>
    <name evidence="3" type="primary">AVEN_235682_1</name>
    <name evidence="3" type="ORF">TNCT_392651</name>
</gene>
<dbReference type="OrthoDB" id="6434642at2759"/>
<dbReference type="InterPro" id="IPR027417">
    <property type="entry name" value="P-loop_NTPase"/>
</dbReference>
<dbReference type="InterPro" id="IPR010932">
    <property type="entry name" value="Lg_T_Ag_Polyomavir_C"/>
</dbReference>
<dbReference type="GO" id="GO:0006260">
    <property type="term" value="P:DNA replication"/>
    <property type="evidence" value="ECO:0007669"/>
    <property type="project" value="InterPro"/>
</dbReference>